<feature type="signal peptide" evidence="1">
    <location>
        <begin position="1"/>
        <end position="29"/>
    </location>
</feature>
<keyword evidence="1" id="KW-0732">Signal</keyword>
<evidence type="ECO:0000256" key="1">
    <source>
        <dbReference type="SAM" id="SignalP"/>
    </source>
</evidence>
<protein>
    <submittedName>
        <fullName evidence="2">Uncharacterized protein</fullName>
    </submittedName>
</protein>
<name>A0A5N6RAM0_9ROSI</name>
<dbReference type="EMBL" id="CM017326">
    <property type="protein sequence ID" value="KAE8075839.1"/>
    <property type="molecule type" value="Genomic_DNA"/>
</dbReference>
<reference evidence="2 3" key="1">
    <citation type="submission" date="2019-06" db="EMBL/GenBank/DDBJ databases">
        <title>A chromosomal-level reference genome of Carpinus fangiana (Coryloideae, Betulaceae).</title>
        <authorList>
            <person name="Yang X."/>
            <person name="Wang Z."/>
            <person name="Zhang L."/>
            <person name="Hao G."/>
            <person name="Liu J."/>
            <person name="Yang Y."/>
        </authorList>
    </citation>
    <scope>NUCLEOTIDE SEQUENCE [LARGE SCALE GENOMIC DNA]</scope>
    <source>
        <strain evidence="2">Cfa_2016G</strain>
        <tissue evidence="2">Leaf</tissue>
    </source>
</reference>
<dbReference type="AlphaFoldDB" id="A0A5N6RAM0"/>
<organism evidence="2 3">
    <name type="scientific">Carpinus fangiana</name>
    <dbReference type="NCBI Taxonomy" id="176857"/>
    <lineage>
        <taxon>Eukaryota</taxon>
        <taxon>Viridiplantae</taxon>
        <taxon>Streptophyta</taxon>
        <taxon>Embryophyta</taxon>
        <taxon>Tracheophyta</taxon>
        <taxon>Spermatophyta</taxon>
        <taxon>Magnoliopsida</taxon>
        <taxon>eudicotyledons</taxon>
        <taxon>Gunneridae</taxon>
        <taxon>Pentapetalae</taxon>
        <taxon>rosids</taxon>
        <taxon>fabids</taxon>
        <taxon>Fagales</taxon>
        <taxon>Betulaceae</taxon>
        <taxon>Carpinus</taxon>
    </lineage>
</organism>
<evidence type="ECO:0000313" key="2">
    <source>
        <dbReference type="EMBL" id="KAE8075839.1"/>
    </source>
</evidence>
<feature type="chain" id="PRO_5024383970" evidence="1">
    <location>
        <begin position="30"/>
        <end position="106"/>
    </location>
</feature>
<dbReference type="Proteomes" id="UP000327013">
    <property type="component" value="Chromosome 6"/>
</dbReference>
<gene>
    <name evidence="2" type="ORF">FH972_014526</name>
</gene>
<accession>A0A5N6RAM0</accession>
<proteinExistence type="predicted"/>
<evidence type="ECO:0000313" key="3">
    <source>
        <dbReference type="Proteomes" id="UP000327013"/>
    </source>
</evidence>
<keyword evidence="3" id="KW-1185">Reference proteome</keyword>
<sequence>MAKCNNKTATFLNTILLLSLLLMISITEGRIVLGIGFEKEETSTPECNSVYIWSRRWRYLLYNYPKVESHCRLLQCHQPESELRQNLCWSMALQQWDSQLSFLSTK</sequence>